<comment type="caution">
    <text evidence="1">The sequence shown here is derived from an EMBL/GenBank/DDBJ whole genome shotgun (WGS) entry which is preliminary data.</text>
</comment>
<dbReference type="GeneID" id="80882622"/>
<dbReference type="AlphaFoldDB" id="A0AAD7QUK9"/>
<dbReference type="RefSeq" id="XP_056045018.1">
    <property type="nucleotide sequence ID" value="XM_056187456.1"/>
</dbReference>
<gene>
    <name evidence="1" type="ORF">POJ06DRAFT_251863</name>
</gene>
<accession>A0AAD7QUK9</accession>
<reference evidence="1" key="1">
    <citation type="submission" date="2023-03" db="EMBL/GenBank/DDBJ databases">
        <title>Near-Complete genome sequence of Lipomyces tetrasporous NRRL Y-64009, an oleaginous yeast capable of growing on lignocellulosic hydrolysates.</title>
        <authorList>
            <consortium name="Lawrence Berkeley National Laboratory"/>
            <person name="Jagtap S.S."/>
            <person name="Liu J.-J."/>
            <person name="Walukiewicz H.E."/>
            <person name="Pangilinan J."/>
            <person name="Lipzen A."/>
            <person name="Ahrendt S."/>
            <person name="Koriabine M."/>
            <person name="Cobaugh K."/>
            <person name="Salamov A."/>
            <person name="Yoshinaga Y."/>
            <person name="Ng V."/>
            <person name="Daum C."/>
            <person name="Grigoriev I.V."/>
            <person name="Slininger P.J."/>
            <person name="Dien B.S."/>
            <person name="Jin Y.-S."/>
            <person name="Rao C.V."/>
        </authorList>
    </citation>
    <scope>NUCLEOTIDE SEQUENCE</scope>
    <source>
        <strain evidence="1">NRRL Y-64009</strain>
    </source>
</reference>
<dbReference type="EMBL" id="JARPMG010000004">
    <property type="protein sequence ID" value="KAJ8101568.1"/>
    <property type="molecule type" value="Genomic_DNA"/>
</dbReference>
<protein>
    <submittedName>
        <fullName evidence="1">Uncharacterized protein</fullName>
    </submittedName>
</protein>
<evidence type="ECO:0000313" key="1">
    <source>
        <dbReference type="EMBL" id="KAJ8101568.1"/>
    </source>
</evidence>
<dbReference type="Proteomes" id="UP001217417">
    <property type="component" value="Unassembled WGS sequence"/>
</dbReference>
<organism evidence="1 2">
    <name type="scientific">Lipomyces tetrasporus</name>
    <dbReference type="NCBI Taxonomy" id="54092"/>
    <lineage>
        <taxon>Eukaryota</taxon>
        <taxon>Fungi</taxon>
        <taxon>Dikarya</taxon>
        <taxon>Ascomycota</taxon>
        <taxon>Saccharomycotina</taxon>
        <taxon>Lipomycetes</taxon>
        <taxon>Lipomycetales</taxon>
        <taxon>Lipomycetaceae</taxon>
        <taxon>Lipomyces</taxon>
    </lineage>
</organism>
<keyword evidence="2" id="KW-1185">Reference proteome</keyword>
<proteinExistence type="predicted"/>
<name>A0AAD7QUK9_9ASCO</name>
<evidence type="ECO:0000313" key="2">
    <source>
        <dbReference type="Proteomes" id="UP001217417"/>
    </source>
</evidence>
<sequence>MNLQRKILPAELGSSSPLRLHNDSRALDRVLPIPGLQSQQYSHIRSGSQRIYKDAIRNGIQRRSYPGYSAPNHISTGIFVTTEEQKQVWTMTEDSSTSEKSDSCLDQVLARKPYCRLSTGGQDSLRTPRIESNKSAIDFSDTPETIISRIANSRPIQSFYQESLKYSGGISRSKLSSRRGVRRTFPGYVIPPRVMSREPSRQRAPRLSNLPSFSILSPIQSDIYLSNDDGTEDEDEDLREDDFADQITGMPVDILQIHSSGDRIVEECLPDASFRDDSAIAREDDNFENGSEIFVKFERSLAYTRGTDISVENSEEDSTVYGIESAVAIAEDPSDEDSGRSDEEVINTNLSITFSMRHAQTNSARSDHISGKHGKKRRVDTEWEVSEDNKKLKIILYPL</sequence>